<dbReference type="Proteomes" id="UP000824890">
    <property type="component" value="Unassembled WGS sequence"/>
</dbReference>
<proteinExistence type="predicted"/>
<protein>
    <recommendedName>
        <fullName evidence="3">Peptidylprolyl isomerase</fullName>
    </recommendedName>
</protein>
<evidence type="ECO:0000313" key="1">
    <source>
        <dbReference type="EMBL" id="KAH0900240.1"/>
    </source>
</evidence>
<sequence>MLLTTPTRREKIDPLLAPADGQRVSARAVVGDHSPSAIYRRLSPGGNGLNGGSVSGVKARSCGEDGVVKLSVSFSGDRGSISSIAAGSCFREEEASSAPLSLTLFPGCQGFYSSAPSALGYVVHGFDLLEELLNRSRRRSMEKIKRGQKEVVRWRLASESSSGVTRVEADGTRVVPEEKVLITCLGLFDAGLLKSSGPLSVWGVGLCSWE</sequence>
<gene>
    <name evidence="1" type="ORF">HID58_049808</name>
</gene>
<evidence type="ECO:0008006" key="3">
    <source>
        <dbReference type="Google" id="ProtNLM"/>
    </source>
</evidence>
<name>A0ABQ8B627_BRANA</name>
<comment type="caution">
    <text evidence="1">The sequence shown here is derived from an EMBL/GenBank/DDBJ whole genome shotgun (WGS) entry which is preliminary data.</text>
</comment>
<accession>A0ABQ8B627</accession>
<keyword evidence="2" id="KW-1185">Reference proteome</keyword>
<dbReference type="EMBL" id="JAGKQM010000012">
    <property type="protein sequence ID" value="KAH0900240.1"/>
    <property type="molecule type" value="Genomic_DNA"/>
</dbReference>
<organism evidence="1 2">
    <name type="scientific">Brassica napus</name>
    <name type="common">Rape</name>
    <dbReference type="NCBI Taxonomy" id="3708"/>
    <lineage>
        <taxon>Eukaryota</taxon>
        <taxon>Viridiplantae</taxon>
        <taxon>Streptophyta</taxon>
        <taxon>Embryophyta</taxon>
        <taxon>Tracheophyta</taxon>
        <taxon>Spermatophyta</taxon>
        <taxon>Magnoliopsida</taxon>
        <taxon>eudicotyledons</taxon>
        <taxon>Gunneridae</taxon>
        <taxon>Pentapetalae</taxon>
        <taxon>rosids</taxon>
        <taxon>malvids</taxon>
        <taxon>Brassicales</taxon>
        <taxon>Brassicaceae</taxon>
        <taxon>Brassiceae</taxon>
        <taxon>Brassica</taxon>
    </lineage>
</organism>
<reference evidence="1 2" key="1">
    <citation type="submission" date="2021-05" db="EMBL/GenBank/DDBJ databases">
        <title>Genome Assembly of Synthetic Allotetraploid Brassica napus Reveals Homoeologous Exchanges between Subgenomes.</title>
        <authorList>
            <person name="Davis J.T."/>
        </authorList>
    </citation>
    <scope>NUCLEOTIDE SEQUENCE [LARGE SCALE GENOMIC DNA]</scope>
    <source>
        <strain evidence="2">cv. Da-Ae</strain>
        <tissue evidence="1">Seedling</tissue>
    </source>
</reference>
<evidence type="ECO:0000313" key="2">
    <source>
        <dbReference type="Proteomes" id="UP000824890"/>
    </source>
</evidence>